<keyword evidence="9" id="KW-0812">Transmembrane</keyword>
<sequence>MLKSKLFKLLFGFLIVLGLGHTPVLADDLLDKAQQAGYQLTETDLPETGIVIEATNGQIIWEKKAEQMIDASDLSNLMTIYLTLEAIEDGTLKMDTKITATANHEAISALEMKNTAISSGVEYTVKELLQLALVPSSNVASVMLSNLQDEQDATFVTKMNDKAKELGMTQTTFNTASGTPAIQFEGYYQPDGFDLYAGNQTTAKDLATLAYHLLQKFPDILDLAKAETFTILPNSLYEETIKNDNESLPKGTYSLKGVDGLKIGTSESGYQSIVTARQDGLRVITVLTGVGDAWNPETKPAIFQLSNTLVQDVFKHYEYTEILAAGEQTINDKTLQVEKDFYAVTKKDTDASFVATDGTIEWMNHLPLVADTVAPVTMSYKPLEETSLNTHPFLVSLINAVEITKLTILSVGLVFLGIIFIVMSLFIPQISKEEAKTEQPTRRRDQRAKRGFPFKRVIRWLGILSLISGVVILIIQYLV</sequence>
<feature type="domain" description="Peptidase S11 D-alanyl-D-alanine carboxypeptidase A N-terminal" evidence="10">
    <location>
        <begin position="48"/>
        <end position="288"/>
    </location>
</feature>
<evidence type="ECO:0000256" key="6">
    <source>
        <dbReference type="ARBA" id="ARBA00022984"/>
    </source>
</evidence>
<keyword evidence="9" id="KW-1133">Transmembrane helix</keyword>
<keyword evidence="13" id="KW-1185">Reference proteome</keyword>
<proteinExistence type="inferred from homology"/>
<evidence type="ECO:0000256" key="3">
    <source>
        <dbReference type="ARBA" id="ARBA00022729"/>
    </source>
</evidence>
<keyword evidence="5" id="KW-0133">Cell shape</keyword>
<dbReference type="InterPro" id="IPR001967">
    <property type="entry name" value="Peptidase_S11_N"/>
</dbReference>
<dbReference type="InterPro" id="IPR015294">
    <property type="entry name" value="Pen-bd_prot4_C_dom"/>
</dbReference>
<dbReference type="Proteomes" id="UP000782705">
    <property type="component" value="Unassembled WGS sequence"/>
</dbReference>
<dbReference type="Pfam" id="PF00768">
    <property type="entry name" value="Peptidase_S11"/>
    <property type="match status" value="1"/>
</dbReference>
<evidence type="ECO:0000256" key="1">
    <source>
        <dbReference type="ARBA" id="ARBA00003217"/>
    </source>
</evidence>
<protein>
    <recommendedName>
        <fullName evidence="14">D-alanyl-D-alanine carboxypeptidase</fullName>
    </recommendedName>
</protein>
<dbReference type="InterPro" id="IPR037091">
    <property type="entry name" value="Pen-bd_prot4_C_dom_sf"/>
</dbReference>
<dbReference type="Gene3D" id="3.40.710.10">
    <property type="entry name" value="DD-peptidase/beta-lactamase superfamily"/>
    <property type="match status" value="1"/>
</dbReference>
<accession>A0ABQ6Z133</accession>
<evidence type="ECO:0000256" key="7">
    <source>
        <dbReference type="ARBA" id="ARBA00023316"/>
    </source>
</evidence>
<dbReference type="Gene3D" id="2.30.140.20">
    <property type="entry name" value="Penicillin-binding protein 4, C-terminal domain"/>
    <property type="match status" value="1"/>
</dbReference>
<gene>
    <name evidence="12" type="ORF">BAU17_10440</name>
</gene>
<dbReference type="InterPro" id="IPR018044">
    <property type="entry name" value="Peptidase_S11"/>
</dbReference>
<evidence type="ECO:0000313" key="13">
    <source>
        <dbReference type="Proteomes" id="UP000782705"/>
    </source>
</evidence>
<evidence type="ECO:0000256" key="4">
    <source>
        <dbReference type="ARBA" id="ARBA00022801"/>
    </source>
</evidence>
<keyword evidence="9" id="KW-0472">Membrane</keyword>
<dbReference type="RefSeq" id="WP_161901640.1">
    <property type="nucleotide sequence ID" value="NZ_MAEL01000031.1"/>
</dbReference>
<evidence type="ECO:0000256" key="5">
    <source>
        <dbReference type="ARBA" id="ARBA00022960"/>
    </source>
</evidence>
<dbReference type="SUPFAM" id="SSF69189">
    <property type="entry name" value="Penicillin-binding protein associated domain"/>
    <property type="match status" value="1"/>
</dbReference>
<dbReference type="PANTHER" id="PTHR21581">
    <property type="entry name" value="D-ALANYL-D-ALANINE CARBOXYPEPTIDASE"/>
    <property type="match status" value="1"/>
</dbReference>
<feature type="transmembrane region" description="Helical" evidence="9">
    <location>
        <begin position="457"/>
        <end position="478"/>
    </location>
</feature>
<evidence type="ECO:0000256" key="2">
    <source>
        <dbReference type="ARBA" id="ARBA00007164"/>
    </source>
</evidence>
<dbReference type="InterPro" id="IPR012338">
    <property type="entry name" value="Beta-lactam/transpept-like"/>
</dbReference>
<comment type="similarity">
    <text evidence="2 8">Belongs to the peptidase S11 family.</text>
</comment>
<dbReference type="EMBL" id="MAEL01000031">
    <property type="protein sequence ID" value="KAF1304611.1"/>
    <property type="molecule type" value="Genomic_DNA"/>
</dbReference>
<keyword evidence="7" id="KW-0961">Cell wall biogenesis/degradation</keyword>
<dbReference type="InterPro" id="IPR015956">
    <property type="entry name" value="Peniciliin-bd_prot_C_sf"/>
</dbReference>
<evidence type="ECO:0000256" key="8">
    <source>
        <dbReference type="RuleBase" id="RU004016"/>
    </source>
</evidence>
<dbReference type="PRINTS" id="PR00725">
    <property type="entry name" value="DADACBPTASE1"/>
</dbReference>
<dbReference type="Pfam" id="PF09211">
    <property type="entry name" value="DUF1958"/>
    <property type="match status" value="1"/>
</dbReference>
<comment type="function">
    <text evidence="1">Removes C-terminal D-alanyl residues from sugar-peptide cell wall precursors.</text>
</comment>
<keyword evidence="6" id="KW-0573">Peptidoglycan synthesis</keyword>
<comment type="caution">
    <text evidence="12">The sequence shown here is derived from an EMBL/GenBank/DDBJ whole genome shotgun (WGS) entry which is preliminary data.</text>
</comment>
<feature type="domain" description="Penicillin-binding protein 4 C-terminal" evidence="11">
    <location>
        <begin position="319"/>
        <end position="380"/>
    </location>
</feature>
<keyword evidence="4" id="KW-0378">Hydrolase</keyword>
<feature type="transmembrane region" description="Helical" evidence="9">
    <location>
        <begin position="406"/>
        <end position="427"/>
    </location>
</feature>
<name>A0ABQ6Z133_9ENTE</name>
<evidence type="ECO:0008006" key="14">
    <source>
        <dbReference type="Google" id="ProtNLM"/>
    </source>
</evidence>
<evidence type="ECO:0000313" key="12">
    <source>
        <dbReference type="EMBL" id="KAF1304611.1"/>
    </source>
</evidence>
<dbReference type="PANTHER" id="PTHR21581:SF11">
    <property type="entry name" value="D-ALANYL-D-ALANINE CARBOXYPEPTIDASE DACA"/>
    <property type="match status" value="1"/>
</dbReference>
<dbReference type="SUPFAM" id="SSF56601">
    <property type="entry name" value="beta-lactamase/transpeptidase-like"/>
    <property type="match status" value="1"/>
</dbReference>
<evidence type="ECO:0000259" key="11">
    <source>
        <dbReference type="Pfam" id="PF09211"/>
    </source>
</evidence>
<evidence type="ECO:0000259" key="10">
    <source>
        <dbReference type="Pfam" id="PF00768"/>
    </source>
</evidence>
<keyword evidence="3" id="KW-0732">Signal</keyword>
<evidence type="ECO:0000256" key="9">
    <source>
        <dbReference type="SAM" id="Phobius"/>
    </source>
</evidence>
<organism evidence="12 13">
    <name type="scientific">Candidatus Enterococcus willemsii</name>
    <dbReference type="NCBI Taxonomy" id="1857215"/>
    <lineage>
        <taxon>Bacteria</taxon>
        <taxon>Bacillati</taxon>
        <taxon>Bacillota</taxon>
        <taxon>Bacilli</taxon>
        <taxon>Lactobacillales</taxon>
        <taxon>Enterococcaceae</taxon>
        <taxon>Enterococcus</taxon>
    </lineage>
</organism>
<reference evidence="12 13" key="1">
    <citation type="submission" date="2016-06" db="EMBL/GenBank/DDBJ databases">
        <title>Four novel species of enterococci isolated from chicken manure.</title>
        <authorList>
            <person name="Van Tyne D."/>
        </authorList>
    </citation>
    <scope>NUCLEOTIDE SEQUENCE [LARGE SCALE GENOMIC DNA]</scope>
    <source>
        <strain evidence="12 13">CU12B</strain>
    </source>
</reference>